<dbReference type="SUPFAM" id="SSF160113">
    <property type="entry name" value="YegP-like"/>
    <property type="match status" value="1"/>
</dbReference>
<evidence type="ECO:0000259" key="1">
    <source>
        <dbReference type="Pfam" id="PF07411"/>
    </source>
</evidence>
<evidence type="ECO:0000313" key="3">
    <source>
        <dbReference type="Proteomes" id="UP001152766"/>
    </source>
</evidence>
<protein>
    <submittedName>
        <fullName evidence="2">DUF1508 domain-containing protein</fullName>
    </submittedName>
</protein>
<dbReference type="Proteomes" id="UP001152766">
    <property type="component" value="Unassembled WGS sequence"/>
</dbReference>
<sequence length="67" mass="7641">MKFELFHDASSEWRWRLIASNNVDIVAVSGEGYKAKADALNGIRLVRATNDSTVVYEQKPDGTWFKH</sequence>
<evidence type="ECO:0000313" key="2">
    <source>
        <dbReference type="EMBL" id="MDG0861482.1"/>
    </source>
</evidence>
<dbReference type="EMBL" id="SGUG01000004">
    <property type="protein sequence ID" value="MDG0861482.1"/>
    <property type="molecule type" value="Genomic_DNA"/>
</dbReference>
<accession>A0A9X4LFB6</accession>
<dbReference type="RefSeq" id="WP_268149449.1">
    <property type="nucleotide sequence ID" value="NZ_JAPPUW010000006.1"/>
</dbReference>
<dbReference type="Pfam" id="PF07411">
    <property type="entry name" value="DUF1508"/>
    <property type="match status" value="1"/>
</dbReference>
<comment type="caution">
    <text evidence="2">The sequence shown here is derived from an EMBL/GenBank/DDBJ whole genome shotgun (WGS) entry which is preliminary data.</text>
</comment>
<dbReference type="Gene3D" id="3.30.160.160">
    <property type="entry name" value="YegP-like"/>
    <property type="match status" value="1"/>
</dbReference>
<keyword evidence="3" id="KW-1185">Reference proteome</keyword>
<dbReference type="InterPro" id="IPR010879">
    <property type="entry name" value="DUF1508"/>
</dbReference>
<organism evidence="2 3">
    <name type="scientific">Pelomonas aquatica</name>
    <dbReference type="NCBI Taxonomy" id="431058"/>
    <lineage>
        <taxon>Bacteria</taxon>
        <taxon>Pseudomonadati</taxon>
        <taxon>Pseudomonadota</taxon>
        <taxon>Betaproteobacteria</taxon>
        <taxon>Burkholderiales</taxon>
        <taxon>Sphaerotilaceae</taxon>
        <taxon>Roseateles</taxon>
    </lineage>
</organism>
<dbReference type="AlphaFoldDB" id="A0A9X4LFB6"/>
<feature type="domain" description="DUF1508" evidence="1">
    <location>
        <begin position="8"/>
        <end position="57"/>
    </location>
</feature>
<proteinExistence type="predicted"/>
<name>A0A9X4LFB6_9BURK</name>
<dbReference type="InterPro" id="IPR036913">
    <property type="entry name" value="YegP-like_sf"/>
</dbReference>
<gene>
    <name evidence="2" type="ORF">EXJ73_03205</name>
</gene>
<reference evidence="2" key="1">
    <citation type="submission" date="2019-02" db="EMBL/GenBank/DDBJ databases">
        <title>Draft genome of the type strain Pelomonas aquatica CCUG 52575T.</title>
        <authorList>
            <person name="Gomila M."/>
            <person name="Lalucat J."/>
        </authorList>
    </citation>
    <scope>NUCLEOTIDE SEQUENCE</scope>
    <source>
        <strain evidence="2">CCUG 52575</strain>
    </source>
</reference>